<dbReference type="InterPro" id="IPR002575">
    <property type="entry name" value="Aminoglycoside_PTrfase"/>
</dbReference>
<dbReference type="InterPro" id="IPR000182">
    <property type="entry name" value="GNAT_dom"/>
</dbReference>
<dbReference type="GO" id="GO:1990189">
    <property type="term" value="F:protein N-terminal-serine acetyltransferase activity"/>
    <property type="evidence" value="ECO:0007669"/>
    <property type="project" value="TreeGrafter"/>
</dbReference>
<evidence type="ECO:0000256" key="3">
    <source>
        <dbReference type="ARBA" id="ARBA00008487"/>
    </source>
</evidence>
<comment type="catalytic activity">
    <reaction evidence="1">
        <text>a gentamycin + GTP = a gentamycin 2''-phosphate + GDP + H(+)</text>
        <dbReference type="Rhea" id="RHEA:48872"/>
        <dbReference type="ChEBI" id="CHEBI:15378"/>
        <dbReference type="ChEBI" id="CHEBI:37565"/>
        <dbReference type="ChEBI" id="CHEBI:58189"/>
        <dbReference type="ChEBI" id="CHEBI:90218"/>
        <dbReference type="ChEBI" id="CHEBI:90219"/>
        <dbReference type="EC" id="2.7.1.190"/>
    </reaction>
</comment>
<reference evidence="9 10" key="1">
    <citation type="submission" date="2019-12" db="EMBL/GenBank/DDBJ databases">
        <title>Paenibacillus sp. nov., an endophytic bacterium isolated from the stem of Dendrobium.</title>
        <authorList>
            <person name="Zhao R."/>
        </authorList>
    </citation>
    <scope>NUCLEOTIDE SEQUENCE [LARGE SCALE GENOMIC DNA]</scope>
    <source>
        <strain evidence="9 10">HJL G12</strain>
    </source>
</reference>
<feature type="domain" description="N-acetyltransferase" evidence="8">
    <location>
        <begin position="364"/>
        <end position="530"/>
    </location>
</feature>
<dbReference type="EMBL" id="WUBI01000001">
    <property type="protein sequence ID" value="MWV42018.1"/>
    <property type="molecule type" value="Genomic_DNA"/>
</dbReference>
<keyword evidence="6" id="KW-0511">Multifunctional enzyme</keyword>
<dbReference type="Pfam" id="PF13302">
    <property type="entry name" value="Acetyltransf_3"/>
    <property type="match status" value="1"/>
</dbReference>
<dbReference type="Proteomes" id="UP000460318">
    <property type="component" value="Unassembled WGS sequence"/>
</dbReference>
<dbReference type="PANTHER" id="PTHR43441">
    <property type="entry name" value="RIBOSOMAL-PROTEIN-SERINE ACETYLTRANSFERASE"/>
    <property type="match status" value="1"/>
</dbReference>
<dbReference type="InterPro" id="IPR011009">
    <property type="entry name" value="Kinase-like_dom_sf"/>
</dbReference>
<organism evidence="9 10">
    <name type="scientific">Paenibacillus dendrobii</name>
    <dbReference type="NCBI Taxonomy" id="2691084"/>
    <lineage>
        <taxon>Bacteria</taxon>
        <taxon>Bacillati</taxon>
        <taxon>Bacillota</taxon>
        <taxon>Bacilli</taxon>
        <taxon>Bacillales</taxon>
        <taxon>Paenibacillaceae</taxon>
        <taxon>Paenibacillus</taxon>
    </lineage>
</organism>
<evidence type="ECO:0000256" key="5">
    <source>
        <dbReference type="ARBA" id="ARBA00014467"/>
    </source>
</evidence>
<dbReference type="Gene3D" id="3.90.1200.10">
    <property type="match status" value="1"/>
</dbReference>
<evidence type="ECO:0000256" key="7">
    <source>
        <dbReference type="SAM" id="MobiDB-lite"/>
    </source>
</evidence>
<dbReference type="InterPro" id="IPR051908">
    <property type="entry name" value="Ribosomal_N-acetyltransferase"/>
</dbReference>
<name>A0A7X3IDQ4_9BACL</name>
<dbReference type="InterPro" id="IPR016181">
    <property type="entry name" value="Acyl_CoA_acyltransferase"/>
</dbReference>
<proteinExistence type="inferred from homology"/>
<gene>
    <name evidence="9" type="ORF">GRF59_00090</name>
</gene>
<evidence type="ECO:0000259" key="8">
    <source>
        <dbReference type="PROSITE" id="PS51186"/>
    </source>
</evidence>
<dbReference type="GO" id="GO:0008999">
    <property type="term" value="F:protein-N-terminal-alanine acetyltransferase activity"/>
    <property type="evidence" value="ECO:0007669"/>
    <property type="project" value="TreeGrafter"/>
</dbReference>
<comment type="caution">
    <text evidence="9">The sequence shown here is derived from an EMBL/GenBank/DDBJ whole genome shotgun (WGS) entry which is preliminary data.</text>
</comment>
<dbReference type="GO" id="GO:0034071">
    <property type="term" value="F:aminoglycoside phosphotransferase activity"/>
    <property type="evidence" value="ECO:0007669"/>
    <property type="project" value="UniProtKB-EC"/>
</dbReference>
<keyword evidence="10" id="KW-1185">Reference proteome</keyword>
<evidence type="ECO:0000256" key="6">
    <source>
        <dbReference type="ARBA" id="ARBA00023268"/>
    </source>
</evidence>
<accession>A0A7X3IDQ4</accession>
<comment type="similarity">
    <text evidence="3">In the C-terminal section; belongs to the aminoglycoside phosphotransferase family.</text>
</comment>
<evidence type="ECO:0000313" key="10">
    <source>
        <dbReference type="Proteomes" id="UP000460318"/>
    </source>
</evidence>
<dbReference type="Gene3D" id="3.30.200.20">
    <property type="entry name" value="Phosphorylase Kinase, domain 1"/>
    <property type="match status" value="1"/>
</dbReference>
<evidence type="ECO:0000256" key="1">
    <source>
        <dbReference type="ARBA" id="ARBA00001735"/>
    </source>
</evidence>
<evidence type="ECO:0000256" key="4">
    <source>
        <dbReference type="ARBA" id="ARBA00011931"/>
    </source>
</evidence>
<protein>
    <recommendedName>
        <fullName evidence="5">Bifunctional AAC/APH</fullName>
        <ecNumber evidence="4">2.7.1.190</ecNumber>
    </recommendedName>
</protein>
<dbReference type="GO" id="GO:0005737">
    <property type="term" value="C:cytoplasm"/>
    <property type="evidence" value="ECO:0007669"/>
    <property type="project" value="TreeGrafter"/>
</dbReference>
<dbReference type="PANTHER" id="PTHR43441:SF11">
    <property type="entry name" value="RIBOSOMAL-PROTEIN-SERINE ACETYLTRANSFERASE"/>
    <property type="match status" value="1"/>
</dbReference>
<dbReference type="PROSITE" id="PS51186">
    <property type="entry name" value="GNAT"/>
    <property type="match status" value="1"/>
</dbReference>
<dbReference type="Gene3D" id="3.40.630.30">
    <property type="match status" value="1"/>
</dbReference>
<sequence>MNYSKGMRFSGSSVASKFAGRQMQSRSVRSGEEKGGRMNTENHTWRGNPLQAIEWTQSKPMLNELLKMEHAALTVHAMNQGFEAEVVKIATEQGNYCLKTWNKESRPDVGFQYRLLDTMIKQGIPVPQPIAYGRNSGTASVLLTSFNGKAIHKVDSEIIAGMALLLSRIHRLPIQDFAGLPLLAHDFTQYFFPGIQHHADLQLVLTSLTDQMSMRQDRCIHGDYHLNNVVEADGELTVIDWTNAQAGDSRFDLAWSVIVMNILLSERHAASFLSDYRKEVPVTEEELECFEALALIRWMLLSRMGGVPQESAIRMKVALMMDKNPFLKTQVFAVITNHKKTWSGDGMNMEALFGRFPVLESASIHLKQVEDKHLEGVFEIYDNERVFTYCGMIPKHNKDTVKNMIGHFERDFLKKSRIKWGIFAAQEPDRLLGIIEVFDVNQKVNSLTVGYFLAERHFGKGIATAALQLLTGFLLKEANVNRIQAEVMPVNEASKKVLLKNGFTKEGLLRQSAIWSGKGIVDLEIYSLLKGDEEAATQHLRR</sequence>
<feature type="region of interest" description="Disordered" evidence="7">
    <location>
        <begin position="1"/>
        <end position="44"/>
    </location>
</feature>
<dbReference type="AlphaFoldDB" id="A0A7X3IDQ4"/>
<evidence type="ECO:0000256" key="2">
    <source>
        <dbReference type="ARBA" id="ARBA00002498"/>
    </source>
</evidence>
<keyword evidence="9" id="KW-0808">Transferase</keyword>
<dbReference type="SUPFAM" id="SSF55729">
    <property type="entry name" value="Acyl-CoA N-acyltransferases (Nat)"/>
    <property type="match status" value="1"/>
</dbReference>
<dbReference type="SUPFAM" id="SSF56112">
    <property type="entry name" value="Protein kinase-like (PK-like)"/>
    <property type="match status" value="1"/>
</dbReference>
<evidence type="ECO:0000313" key="9">
    <source>
        <dbReference type="EMBL" id="MWV42018.1"/>
    </source>
</evidence>
<dbReference type="EC" id="2.7.1.190" evidence="4"/>
<dbReference type="Pfam" id="PF01636">
    <property type="entry name" value="APH"/>
    <property type="match status" value="1"/>
</dbReference>
<comment type="function">
    <text evidence="2">Involved in resistance to gentamicin, tobramycin, and kanamycin. Tobramycin and kanamycin resistance is due to the ACC activity, specified by N-terminal region. The C-terminal region is a kinase that phosphorylates several 4,6-disubstituted aminoglycosides.</text>
</comment>